<organism evidence="1 2">
    <name type="scientific">Tenacibaculum mesophilum</name>
    <dbReference type="NCBI Taxonomy" id="104268"/>
    <lineage>
        <taxon>Bacteria</taxon>
        <taxon>Pseudomonadati</taxon>
        <taxon>Bacteroidota</taxon>
        <taxon>Flavobacteriia</taxon>
        <taxon>Flavobacteriales</taxon>
        <taxon>Flavobacteriaceae</taxon>
        <taxon>Tenacibaculum</taxon>
    </lineage>
</organism>
<proteinExistence type="predicted"/>
<sequence>MKKVFIIAVFLFYSVFAFTQEHSFWKNLRFGGDASFGFGSNNTTLAISPATVYDFNESFSIGLGIGYVYNKNEGLSSNIITPKIITLYRPIREIEFSADLQQMYVNTNINGTSKKYNYPALNIGASYRIGVVSLGVQYDVLYEESKSVYASAFSPIVRVFF</sequence>
<dbReference type="RefSeq" id="WP_047789632.1">
    <property type="nucleotide sequence ID" value="NZ_CP050861.1"/>
</dbReference>
<evidence type="ECO:0000313" key="2">
    <source>
        <dbReference type="Proteomes" id="UP001056837"/>
    </source>
</evidence>
<dbReference type="AlphaFoldDB" id="A0AAE9SEC5"/>
<dbReference type="Proteomes" id="UP001056837">
    <property type="component" value="Chromosome"/>
</dbReference>
<dbReference type="EMBL" id="CP050861">
    <property type="protein sequence ID" value="UTD14745.1"/>
    <property type="molecule type" value="Genomic_DNA"/>
</dbReference>
<gene>
    <name evidence="1" type="ORF">HER15_04270</name>
</gene>
<name>A0AAE9SEC5_9FLAO</name>
<reference evidence="1" key="1">
    <citation type="submission" date="2020-04" db="EMBL/GenBank/DDBJ databases">
        <title>Tenacibaculum mesophilum bac2.</title>
        <authorList>
            <person name="Li M."/>
        </authorList>
    </citation>
    <scope>NUCLEOTIDE SEQUENCE</scope>
    <source>
        <strain evidence="1">Bac2</strain>
    </source>
</reference>
<dbReference type="SUPFAM" id="SSF56935">
    <property type="entry name" value="Porins"/>
    <property type="match status" value="1"/>
</dbReference>
<evidence type="ECO:0000313" key="1">
    <source>
        <dbReference type="EMBL" id="UTD14745.1"/>
    </source>
</evidence>
<accession>A0AAE9SEC5</accession>
<protein>
    <recommendedName>
        <fullName evidence="3">Alpha-ketoglutarate decarboxylase</fullName>
    </recommendedName>
</protein>
<dbReference type="Gene3D" id="2.40.160.60">
    <property type="entry name" value="Outer membrane protein transport protein (OMPP1/FadL/TodX)"/>
    <property type="match status" value="1"/>
</dbReference>
<evidence type="ECO:0008006" key="3">
    <source>
        <dbReference type="Google" id="ProtNLM"/>
    </source>
</evidence>